<name>A0ABW6R5N9_9NOCA</name>
<protein>
    <submittedName>
        <fullName evidence="1">DUF4259 domain-containing protein</fullName>
    </submittedName>
</protein>
<dbReference type="RefSeq" id="WP_387725956.1">
    <property type="nucleotide sequence ID" value="NZ_JBIAPI010000016.1"/>
</dbReference>
<dbReference type="Pfam" id="PF14078">
    <property type="entry name" value="DUF4259"/>
    <property type="match status" value="1"/>
</dbReference>
<dbReference type="EMBL" id="JBIAPI010000016">
    <property type="protein sequence ID" value="MFF3228840.1"/>
    <property type="molecule type" value="Genomic_DNA"/>
</dbReference>
<dbReference type="Proteomes" id="UP001601948">
    <property type="component" value="Unassembled WGS sequence"/>
</dbReference>
<sequence>MTEYVCVTTYDGVAAQGRIRMGAWDTGPFDNDEAADWCDELQNADPAERPSMIRQALWAAAEETGSLDHNTACAAIAAAAIVTSTVPGGQPITSVYAPDFLPEGGTVELSTGIASLAVLALDNVLGERSEWRDLWLNTESGTQRAAFDSVTDLRAVLQSAR</sequence>
<dbReference type="InterPro" id="IPR025355">
    <property type="entry name" value="DUF4259"/>
</dbReference>
<comment type="caution">
    <text evidence="1">The sequence shown here is derived from an EMBL/GenBank/DDBJ whole genome shotgun (WGS) entry which is preliminary data.</text>
</comment>
<evidence type="ECO:0000313" key="2">
    <source>
        <dbReference type="Proteomes" id="UP001601948"/>
    </source>
</evidence>
<reference evidence="1 2" key="1">
    <citation type="submission" date="2024-10" db="EMBL/GenBank/DDBJ databases">
        <title>The Natural Products Discovery Center: Release of the First 8490 Sequenced Strains for Exploring Actinobacteria Biosynthetic Diversity.</title>
        <authorList>
            <person name="Kalkreuter E."/>
            <person name="Kautsar S.A."/>
            <person name="Yang D."/>
            <person name="Bader C.D."/>
            <person name="Teijaro C.N."/>
            <person name="Fluegel L."/>
            <person name="Davis C.M."/>
            <person name="Simpson J.R."/>
            <person name="Lauterbach L."/>
            <person name="Steele A.D."/>
            <person name="Gui C."/>
            <person name="Meng S."/>
            <person name="Li G."/>
            <person name="Viehrig K."/>
            <person name="Ye F."/>
            <person name="Su P."/>
            <person name="Kiefer A.F."/>
            <person name="Nichols A."/>
            <person name="Cepeda A.J."/>
            <person name="Yan W."/>
            <person name="Fan B."/>
            <person name="Jiang Y."/>
            <person name="Adhikari A."/>
            <person name="Zheng C.-J."/>
            <person name="Schuster L."/>
            <person name="Cowan T.M."/>
            <person name="Smanski M.J."/>
            <person name="Chevrette M.G."/>
            <person name="De Carvalho L.P.S."/>
            <person name="Shen B."/>
        </authorList>
    </citation>
    <scope>NUCLEOTIDE SEQUENCE [LARGE SCALE GENOMIC DNA]</scope>
    <source>
        <strain evidence="1 2">NPDC003040</strain>
    </source>
</reference>
<proteinExistence type="predicted"/>
<accession>A0ABW6R5N9</accession>
<gene>
    <name evidence="1" type="ORF">ACFYV7_39025</name>
</gene>
<evidence type="ECO:0000313" key="1">
    <source>
        <dbReference type="EMBL" id="MFF3228840.1"/>
    </source>
</evidence>
<keyword evidence="2" id="KW-1185">Reference proteome</keyword>
<organism evidence="1 2">
    <name type="scientific">Nocardia suismassiliense</name>
    <dbReference type="NCBI Taxonomy" id="2077092"/>
    <lineage>
        <taxon>Bacteria</taxon>
        <taxon>Bacillati</taxon>
        <taxon>Actinomycetota</taxon>
        <taxon>Actinomycetes</taxon>
        <taxon>Mycobacteriales</taxon>
        <taxon>Nocardiaceae</taxon>
        <taxon>Nocardia</taxon>
    </lineage>
</organism>